<feature type="repeat" description="PPR" evidence="1">
    <location>
        <begin position="277"/>
        <end position="307"/>
    </location>
</feature>
<dbReference type="InterPro" id="IPR011990">
    <property type="entry name" value="TPR-like_helical_dom_sf"/>
</dbReference>
<dbReference type="PANTHER" id="PTHR47938">
    <property type="entry name" value="RESPIRATORY COMPLEX I CHAPERONE (CIA84), PUTATIVE (AFU_ORTHOLOGUE AFUA_2G06020)-RELATED"/>
    <property type="match status" value="1"/>
</dbReference>
<evidence type="ECO:0000313" key="4">
    <source>
        <dbReference type="Proteomes" id="UP000750711"/>
    </source>
</evidence>
<dbReference type="AlphaFoldDB" id="A0A9P8LI45"/>
<dbReference type="GO" id="GO:0140053">
    <property type="term" value="P:mitochondrial gene expression"/>
    <property type="evidence" value="ECO:0007669"/>
    <property type="project" value="TreeGrafter"/>
</dbReference>
<dbReference type="InterPro" id="IPR002885">
    <property type="entry name" value="PPR_rpt"/>
</dbReference>
<dbReference type="PANTHER" id="PTHR47938:SF35">
    <property type="entry name" value="PENTATRICOPEPTIDE REPEAT-CONTAINING PROTEIN 4, MITOCHONDRIAL-RELATED"/>
    <property type="match status" value="1"/>
</dbReference>
<keyword evidence="4" id="KW-1185">Reference proteome</keyword>
<gene>
    <name evidence="3" type="ORF">GP486_000767</name>
</gene>
<accession>A0A9P8LI45</accession>
<proteinExistence type="predicted"/>
<feature type="region of interest" description="Disordered" evidence="2">
    <location>
        <begin position="1"/>
        <end position="30"/>
    </location>
</feature>
<comment type="caution">
    <text evidence="3">The sequence shown here is derived from an EMBL/GenBank/DDBJ whole genome shotgun (WGS) entry which is preliminary data.</text>
</comment>
<dbReference type="Gene3D" id="1.25.40.10">
    <property type="entry name" value="Tetratricopeptide repeat domain"/>
    <property type="match status" value="1"/>
</dbReference>
<feature type="repeat" description="PPR" evidence="1">
    <location>
        <begin position="207"/>
        <end position="241"/>
    </location>
</feature>
<evidence type="ECO:0000256" key="1">
    <source>
        <dbReference type="PROSITE-ProRule" id="PRU00708"/>
    </source>
</evidence>
<dbReference type="PROSITE" id="PS51375">
    <property type="entry name" value="PPR"/>
    <property type="match status" value="2"/>
</dbReference>
<dbReference type="NCBIfam" id="TIGR00756">
    <property type="entry name" value="PPR"/>
    <property type="match status" value="2"/>
</dbReference>
<dbReference type="GO" id="GO:0003729">
    <property type="term" value="F:mRNA binding"/>
    <property type="evidence" value="ECO:0007669"/>
    <property type="project" value="TreeGrafter"/>
</dbReference>
<sequence length="506" mass="57544">MLYSTNRVRNLHSRASGHGQALTQQTHNSPDEYKRLVDFYDEEFPATHISSSNGLDMTLSRPPVVPIGANTEGVLSTHRVRPATNGEERKAVGRLVQSMLSEHTPHETIYELYRALPAPRVSYLTRRVLRLLLHRLSVVERKTEASMLRYLSIVDDMKAVGIPLTAGEWSSAIAFAGRCFSRVSYTEIESALHLWKEMEGEAGVRGSTVTFNILFDIATKAGKFILAEMILVEMQSRGLELDRYARVGLIYYHGLKGDGCGVRRAYREFVDAGEIVDTVVLNCVIAALVKAGEAAAAEQVYERMKAMHRNRFGAPLPPLGWQGAREISKLLREAVRTAKEKPEIYEKLRKNSSVAPDLRTYQILVLHHAVHTGEIERLAELLDEMRYFQIPLHGSIFLALFKGFSIHGGVRYTAWTRHRLESVWSSYRSALDDKVEQLYLGKWMTIWSLRSFAKCAGKQRMLEVWEEIKERWEPQENEMETVVSILKDLLAERMAWPKPCEVSDVL</sequence>
<evidence type="ECO:0008006" key="5">
    <source>
        <dbReference type="Google" id="ProtNLM"/>
    </source>
</evidence>
<name>A0A9P8LI45_9PEZI</name>
<evidence type="ECO:0000313" key="3">
    <source>
        <dbReference type="EMBL" id="KAH0565844.1"/>
    </source>
</evidence>
<organism evidence="3 4">
    <name type="scientific">Trichoglossum hirsutum</name>
    <dbReference type="NCBI Taxonomy" id="265104"/>
    <lineage>
        <taxon>Eukaryota</taxon>
        <taxon>Fungi</taxon>
        <taxon>Dikarya</taxon>
        <taxon>Ascomycota</taxon>
        <taxon>Pezizomycotina</taxon>
        <taxon>Geoglossomycetes</taxon>
        <taxon>Geoglossales</taxon>
        <taxon>Geoglossaceae</taxon>
        <taxon>Trichoglossum</taxon>
    </lineage>
</organism>
<dbReference type="GO" id="GO:0005739">
    <property type="term" value="C:mitochondrion"/>
    <property type="evidence" value="ECO:0007669"/>
    <property type="project" value="TreeGrafter"/>
</dbReference>
<reference evidence="3" key="1">
    <citation type="submission" date="2021-03" db="EMBL/GenBank/DDBJ databases">
        <title>Comparative genomics and phylogenomic investigation of the class Geoglossomycetes provide insights into ecological specialization and systematics.</title>
        <authorList>
            <person name="Melie T."/>
            <person name="Pirro S."/>
            <person name="Miller A.N."/>
            <person name="Quandt A."/>
        </authorList>
    </citation>
    <scope>NUCLEOTIDE SEQUENCE</scope>
    <source>
        <strain evidence="3">CAQ_001_2017</strain>
    </source>
</reference>
<dbReference type="Proteomes" id="UP000750711">
    <property type="component" value="Unassembled WGS sequence"/>
</dbReference>
<dbReference type="Pfam" id="PF01535">
    <property type="entry name" value="PPR"/>
    <property type="match status" value="2"/>
</dbReference>
<evidence type="ECO:0000256" key="2">
    <source>
        <dbReference type="SAM" id="MobiDB-lite"/>
    </source>
</evidence>
<dbReference type="EMBL" id="JAGHQM010000056">
    <property type="protein sequence ID" value="KAH0565844.1"/>
    <property type="molecule type" value="Genomic_DNA"/>
</dbReference>
<protein>
    <recommendedName>
        <fullName evidence="5">Pentatricopeptide repeat protein</fullName>
    </recommendedName>
</protein>